<accession>A0A7Y4P8E2</accession>
<reference evidence="1 2" key="3">
    <citation type="journal article" date="2020" name="Int. J. Syst. Evol. Microbiol.">
        <title>Corynebacterium silvaticum sp. nov., a unique group of NTTB corynebacteria in wild boar and roe deer.</title>
        <authorList>
            <person name="Dangel A."/>
            <person name="Berger A."/>
            <person name="Rau J."/>
            <person name="Eisenberg T."/>
            <person name="Kampfer P."/>
            <person name="Margos G."/>
            <person name="Contzen M."/>
            <person name="Busse H.J."/>
            <person name="Konrad R."/>
            <person name="Peters M."/>
            <person name="Sting R."/>
            <person name="Sing A."/>
        </authorList>
    </citation>
    <scope>NUCLEOTIDE SEQUENCE [LARGE SCALE GENOMIC DNA]</scope>
    <source>
        <strain evidence="1 2">PO100/5</strain>
    </source>
</reference>
<gene>
    <name evidence="1" type="ORF">CBE74_01170</name>
</gene>
<sequence>MILEETAVWIDGIIPGEMTIHLPETSYGEAFHIGTVDLGDQQVLATTLDFNGVDTGLTLGDGSDQVDVRSEIFTVGQFPTEVGVQVLRRLAVFLDNVGGSIPAQPDQLVPALGSMTDALDRCTVKHGLFVAPYVWGGQVPQYSEPSQLTALLQLIMLTQNEFDYATTYGIHELQKALGNEGVDLSDWTR</sequence>
<name>A0A7Y4P8E2_9CORY</name>
<dbReference type="KEGG" id="csil:CBE74_01170"/>
<dbReference type="OrthoDB" id="4426448at2"/>
<dbReference type="RefSeq" id="WP_087453231.1">
    <property type="nucleotide sequence ID" value="NZ_CP021417.2"/>
</dbReference>
<reference evidence="1 2" key="1">
    <citation type="journal article" date="2014" name="BMC Vet. Res.">
        <title>First report of Corynebacterium pseudotuberculosis from caseous lymphadenitis lesions in Black Alentejano pig (Sus scrofa domesticus).</title>
        <authorList>
            <person name="Oliveira M."/>
            <person name="Barroco C."/>
            <person name="Mottola C."/>
            <person name="Santos R."/>
            <person name="Lemsaddek A."/>
            <person name="Tavares L."/>
            <person name="Semedo-Lemsaddek T."/>
        </authorList>
    </citation>
    <scope>NUCLEOTIDE SEQUENCE [LARGE SCALE GENOMIC DNA]</scope>
    <source>
        <strain evidence="1 2">PO100/5</strain>
    </source>
</reference>
<dbReference type="EMBL" id="CP021417">
    <property type="protein sequence ID" value="ARU45345.1"/>
    <property type="molecule type" value="Genomic_DNA"/>
</dbReference>
<dbReference type="AlphaFoldDB" id="A0A7Y4P8E2"/>
<reference evidence="1 2" key="4">
    <citation type="journal article" date="2020" name="PLoS ONE">
        <title>Taxonomic classification of strain PO100/5 shows a broader geographic distribution and genetic markers of the recently described Corynebacterium silvaticum.</title>
        <authorList>
            <person name="Viana M.V.C."/>
            <person name="Profeta R."/>
            <person name="da Silva A.L."/>
            <person name="Hurtado R."/>
            <person name="Cerqueira J.C."/>
            <person name="Ribeiro B.F.S."/>
            <person name="Almeida M.O."/>
            <person name="Morais-Rodrigues F."/>
            <person name="Soares S.C."/>
            <person name="Oliveira M."/>
            <person name="Tavares L."/>
            <person name="Figueiredo H."/>
            <person name="Wattam A.R."/>
            <person name="Barh D."/>
            <person name="Ghosh P."/>
            <person name="Silva A."/>
            <person name="Azevedo V."/>
        </authorList>
    </citation>
    <scope>NUCLEOTIDE SEQUENCE [LARGE SCALE GENOMIC DNA]</scope>
    <source>
        <strain evidence="1 2">PO100/5</strain>
    </source>
</reference>
<reference evidence="1 2" key="2">
    <citation type="journal article" date="2020" name="Antonie Van Leeuwenhoek">
        <title>Phylogenomic characterisation of a novel corynebacterial species pathogenic to animals.</title>
        <authorList>
            <person name="Moller J."/>
            <person name="Musella L."/>
            <person name="Melnikov V."/>
            <person name="Geissdorfer W."/>
            <person name="Burkovski A."/>
            <person name="Sangal V."/>
        </authorList>
    </citation>
    <scope>NUCLEOTIDE SEQUENCE [LARGE SCALE GENOMIC DNA]</scope>
    <source>
        <strain evidence="1 2">PO100/5</strain>
    </source>
</reference>
<dbReference type="GeneID" id="75006901"/>
<proteinExistence type="predicted"/>
<dbReference type="Proteomes" id="UP000195652">
    <property type="component" value="Chromosome"/>
</dbReference>
<evidence type="ECO:0000313" key="1">
    <source>
        <dbReference type="EMBL" id="ARU45345.1"/>
    </source>
</evidence>
<organism evidence="1 2">
    <name type="scientific">Corynebacterium silvaticum</name>
    <dbReference type="NCBI Taxonomy" id="2320431"/>
    <lineage>
        <taxon>Bacteria</taxon>
        <taxon>Bacillati</taxon>
        <taxon>Actinomycetota</taxon>
        <taxon>Actinomycetes</taxon>
        <taxon>Mycobacteriales</taxon>
        <taxon>Corynebacteriaceae</taxon>
        <taxon>Corynebacterium</taxon>
    </lineage>
</organism>
<evidence type="ECO:0000313" key="2">
    <source>
        <dbReference type="Proteomes" id="UP000195652"/>
    </source>
</evidence>
<keyword evidence="2" id="KW-1185">Reference proteome</keyword>
<protein>
    <submittedName>
        <fullName evidence="1">Suppressor of fused domain protein</fullName>
    </submittedName>
</protein>